<keyword evidence="15" id="KW-1185">Reference proteome</keyword>
<proteinExistence type="inferred from homology"/>
<evidence type="ECO:0000256" key="4">
    <source>
        <dbReference type="ARBA" id="ARBA00022490"/>
    </source>
</evidence>
<name>A0A8S1HT14_9PELO</name>
<comment type="subunit">
    <text evidence="12">Belongs to the multiprotein complex Integrator, at least composed of IntS1, IntS2, IntS3, IntS4, omd/IntS5, IntS6, defl/IntS7, IntS8, IntS9, IntS10, IntS11, IntS12, asun/IntS13, IntS14 and IntS15. The core complex associates with protein phosphatase 2A subunits mts/PP2A and Pp2A-29B, to form the Integrator-PP2A (INTAC) complex.</text>
</comment>
<keyword evidence="4" id="KW-0963">Cytoplasm</keyword>
<comment type="subcellular location">
    <subcellularLocation>
        <location evidence="2">Cytoplasm</location>
        <location evidence="2">Perinuclear region</location>
    </subcellularLocation>
    <subcellularLocation>
        <location evidence="1">Nucleus</location>
    </subcellularLocation>
</comment>
<evidence type="ECO:0000256" key="10">
    <source>
        <dbReference type="ARBA" id="ARBA00032585"/>
    </source>
</evidence>
<dbReference type="GO" id="GO:0051301">
    <property type="term" value="P:cell division"/>
    <property type="evidence" value="ECO:0007669"/>
    <property type="project" value="UniProtKB-KW"/>
</dbReference>
<reference evidence="14" key="1">
    <citation type="submission" date="2020-10" db="EMBL/GenBank/DDBJ databases">
        <authorList>
            <person name="Kikuchi T."/>
        </authorList>
    </citation>
    <scope>NUCLEOTIDE SEQUENCE</scope>
    <source>
        <strain evidence="14">NKZ352</strain>
    </source>
</reference>
<evidence type="ECO:0000256" key="6">
    <source>
        <dbReference type="ARBA" id="ARBA00022776"/>
    </source>
</evidence>
<keyword evidence="6" id="KW-0498">Mitosis</keyword>
<dbReference type="GO" id="GO:0032039">
    <property type="term" value="C:integrator complex"/>
    <property type="evidence" value="ECO:0007669"/>
    <property type="project" value="TreeGrafter"/>
</dbReference>
<dbReference type="InterPro" id="IPR019355">
    <property type="entry name" value="Cell_cycle_regulator_Mat89Bb"/>
</dbReference>
<evidence type="ECO:0000256" key="7">
    <source>
        <dbReference type="ARBA" id="ARBA00023242"/>
    </source>
</evidence>
<accession>A0A8S1HT14</accession>
<organism evidence="14 15">
    <name type="scientific">Caenorhabditis auriculariae</name>
    <dbReference type="NCBI Taxonomy" id="2777116"/>
    <lineage>
        <taxon>Eukaryota</taxon>
        <taxon>Metazoa</taxon>
        <taxon>Ecdysozoa</taxon>
        <taxon>Nematoda</taxon>
        <taxon>Chromadorea</taxon>
        <taxon>Rhabditida</taxon>
        <taxon>Rhabditina</taxon>
        <taxon>Rhabditomorpha</taxon>
        <taxon>Rhabditoidea</taxon>
        <taxon>Rhabditidae</taxon>
        <taxon>Peloderinae</taxon>
        <taxon>Caenorhabditis</taxon>
    </lineage>
</organism>
<evidence type="ECO:0000256" key="12">
    <source>
        <dbReference type="ARBA" id="ARBA00065185"/>
    </source>
</evidence>
<evidence type="ECO:0000256" key="9">
    <source>
        <dbReference type="ARBA" id="ARBA00030658"/>
    </source>
</evidence>
<comment type="caution">
    <text evidence="14">The sequence shown here is derived from an EMBL/GenBank/DDBJ whole genome shotgun (WGS) entry which is preliminary data.</text>
</comment>
<dbReference type="PANTHER" id="PTHR12955:SF1">
    <property type="entry name" value="INTEGRATOR COMPLEX SUBUNIT 13"/>
    <property type="match status" value="1"/>
</dbReference>
<protein>
    <recommendedName>
        <fullName evidence="3">Protein asunder</fullName>
    </recommendedName>
    <alternativeName>
        <fullName evidence="10">Cell cycle regulator Mat89Bb</fullName>
    </alternativeName>
    <alternativeName>
        <fullName evidence="9">Set apart in position or space protein</fullName>
    </alternativeName>
</protein>
<evidence type="ECO:0000313" key="14">
    <source>
        <dbReference type="EMBL" id="CAD6199239.1"/>
    </source>
</evidence>
<dbReference type="AlphaFoldDB" id="A0A8S1HT14"/>
<gene>
    <name evidence="14" type="ORF">CAUJ_LOCUS15143</name>
</gene>
<evidence type="ECO:0000256" key="13">
    <source>
        <dbReference type="SAM" id="MobiDB-lite"/>
    </source>
</evidence>
<evidence type="ECO:0000256" key="3">
    <source>
        <dbReference type="ARBA" id="ARBA00020501"/>
    </source>
</evidence>
<feature type="region of interest" description="Disordered" evidence="13">
    <location>
        <begin position="605"/>
        <end position="644"/>
    </location>
</feature>
<dbReference type="GO" id="GO:0051642">
    <property type="term" value="P:centrosome localization"/>
    <property type="evidence" value="ECO:0007669"/>
    <property type="project" value="TreeGrafter"/>
</dbReference>
<keyword evidence="7" id="KW-0539">Nucleus</keyword>
<evidence type="ECO:0000256" key="2">
    <source>
        <dbReference type="ARBA" id="ARBA00004556"/>
    </source>
</evidence>
<evidence type="ECO:0000256" key="5">
    <source>
        <dbReference type="ARBA" id="ARBA00022618"/>
    </source>
</evidence>
<evidence type="ECO:0000256" key="11">
    <source>
        <dbReference type="ARBA" id="ARBA00061603"/>
    </source>
</evidence>
<evidence type="ECO:0000256" key="8">
    <source>
        <dbReference type="ARBA" id="ARBA00023306"/>
    </source>
</evidence>
<sequence>MNEFDRKTVILLDATPKFAQSSNAKFALTVKESGKDAQQKNCDRLLRIAVNKPEPVIFDEEWEETGWSVEKLVEMLLMFEPPQPEDEDVPICRGITKALEALGTLTVRQKMENEDHRKIYSRKMEEMTTSERLQHMIYEADKFVSEPNVGSIVMYTLCMNDEEMMKVEAEVGACLRRKNKEFADSKKKYAPITTLNVFFVNLYPVDAKCTVTTRPLLKSPHHPALKTYVISRAVTELKNAAHSLAVGAFDMFSTTVTRIPMKEENSTSMNYDVELFHRRRAHDLLGELGVLKDNSQKAYARTGVAYESIRLAWATAPKNRAFELTFPRTLATSPCTPAEGNSRPASCLINFVMDGRCVMLDLEKTGPMANRTPNVNNYLISHTLLKHAGRIYLHAIDIREDSSKVKEKAAKAWKSTPVDELRVDSLRKLFQQVRLQRPTEDVENISDLSPKWNNLPCGNALRKLQRITRNFEIRKERTFIFQGDIIERHFQPLYQNMMKNTLTQPQMDDCFATIQRLVVTRDQRKAFALPTEQIKTSLVKDMTNKDEQLRVGLAEFARFLAAYANHSDRHLEVFQTYMRSLGLDRMLNIPADDVIPLLRIQELSDKKSSEKMSKKDDEKAKKEDPTKKRMAKAEPPPPVPEKKPVPLQFQWKAGEVVNLLDFLSNQNEQKMLRERREFVGRERPGKIARLYPNSNLAPNATVGIVPSAKVIQE</sequence>
<evidence type="ECO:0000313" key="15">
    <source>
        <dbReference type="Proteomes" id="UP000835052"/>
    </source>
</evidence>
<keyword evidence="8" id="KW-0131">Cell cycle</keyword>
<dbReference type="Pfam" id="PF10221">
    <property type="entry name" value="Mat89Bb"/>
    <property type="match status" value="1"/>
</dbReference>
<dbReference type="Proteomes" id="UP000835052">
    <property type="component" value="Unassembled WGS sequence"/>
</dbReference>
<dbReference type="PANTHER" id="PTHR12955">
    <property type="entry name" value="SARCOMA ANTIGEN NY-SAR-95-RELATED"/>
    <property type="match status" value="1"/>
</dbReference>
<keyword evidence="5" id="KW-0132">Cell division</keyword>
<comment type="similarity">
    <text evidence="11">Belongs to the Integrator subunit 13 family.</text>
</comment>
<dbReference type="GO" id="GO:0007346">
    <property type="term" value="P:regulation of mitotic cell cycle"/>
    <property type="evidence" value="ECO:0007669"/>
    <property type="project" value="TreeGrafter"/>
</dbReference>
<dbReference type="EMBL" id="CAJGYM010000162">
    <property type="protein sequence ID" value="CAD6199239.1"/>
    <property type="molecule type" value="Genomic_DNA"/>
</dbReference>
<dbReference type="OrthoDB" id="5844105at2759"/>
<evidence type="ECO:0000256" key="1">
    <source>
        <dbReference type="ARBA" id="ARBA00004123"/>
    </source>
</evidence>
<dbReference type="GO" id="GO:0048471">
    <property type="term" value="C:perinuclear region of cytoplasm"/>
    <property type="evidence" value="ECO:0007669"/>
    <property type="project" value="UniProtKB-SubCell"/>
</dbReference>
<feature type="compositionally biased region" description="Basic and acidic residues" evidence="13">
    <location>
        <begin position="605"/>
        <end position="627"/>
    </location>
</feature>